<protein>
    <submittedName>
        <fullName evidence="1">Uncharacterized protein</fullName>
    </submittedName>
</protein>
<dbReference type="AlphaFoldDB" id="A0A0F9CQF1"/>
<comment type="caution">
    <text evidence="1">The sequence shown here is derived from an EMBL/GenBank/DDBJ whole genome shotgun (WGS) entry which is preliminary data.</text>
</comment>
<reference evidence="1" key="1">
    <citation type="journal article" date="2015" name="Nature">
        <title>Complex archaea that bridge the gap between prokaryotes and eukaryotes.</title>
        <authorList>
            <person name="Spang A."/>
            <person name="Saw J.H."/>
            <person name="Jorgensen S.L."/>
            <person name="Zaremba-Niedzwiedzka K."/>
            <person name="Martijn J."/>
            <person name="Lind A.E."/>
            <person name="van Eijk R."/>
            <person name="Schleper C."/>
            <person name="Guy L."/>
            <person name="Ettema T.J."/>
        </authorList>
    </citation>
    <scope>NUCLEOTIDE SEQUENCE</scope>
</reference>
<gene>
    <name evidence="1" type="ORF">LCGC14_2293850</name>
</gene>
<proteinExistence type="predicted"/>
<name>A0A0F9CQF1_9ZZZZ</name>
<dbReference type="EMBL" id="LAZR01032191">
    <property type="protein sequence ID" value="KKL51603.1"/>
    <property type="molecule type" value="Genomic_DNA"/>
</dbReference>
<organism evidence="1">
    <name type="scientific">marine sediment metagenome</name>
    <dbReference type="NCBI Taxonomy" id="412755"/>
    <lineage>
        <taxon>unclassified sequences</taxon>
        <taxon>metagenomes</taxon>
        <taxon>ecological metagenomes</taxon>
    </lineage>
</organism>
<evidence type="ECO:0000313" key="1">
    <source>
        <dbReference type="EMBL" id="KKL51603.1"/>
    </source>
</evidence>
<accession>A0A0F9CQF1</accession>
<sequence length="148" mass="17141">MGGKIDIQIKHREKVLRLRRLDRLVQSDEFTYIWDEVSSAEKLKVTRLIQEGQYEDFKHWLLDHFNLGFKSYSVRALRGFASMNHIPYYSRKTRVELIEALTERRVIDGNSNRPLNQDETLPSACRCEEGPSGSVNLKATLKISGDSI</sequence>